<organism evidence="3 4">
    <name type="scientific">Natrinema limicola JCM 13563</name>
    <dbReference type="NCBI Taxonomy" id="1230457"/>
    <lineage>
        <taxon>Archaea</taxon>
        <taxon>Methanobacteriati</taxon>
        <taxon>Methanobacteriota</taxon>
        <taxon>Stenosarchaea group</taxon>
        <taxon>Halobacteria</taxon>
        <taxon>Halobacteriales</taxon>
        <taxon>Natrialbaceae</taxon>
        <taxon>Natrinema</taxon>
    </lineage>
</organism>
<dbReference type="PATRIC" id="fig|1230457.4.peg.971"/>
<feature type="domain" description="DUF112" evidence="2">
    <location>
        <begin position="18"/>
        <end position="401"/>
    </location>
</feature>
<feature type="transmembrane region" description="Helical" evidence="1">
    <location>
        <begin position="136"/>
        <end position="158"/>
    </location>
</feature>
<feature type="transmembrane region" description="Helical" evidence="1">
    <location>
        <begin position="170"/>
        <end position="190"/>
    </location>
</feature>
<evidence type="ECO:0000313" key="4">
    <source>
        <dbReference type="Proteomes" id="UP000011615"/>
    </source>
</evidence>
<feature type="transmembrane region" description="Helical" evidence="1">
    <location>
        <begin position="196"/>
        <end position="215"/>
    </location>
</feature>
<keyword evidence="1" id="KW-1133">Transmembrane helix</keyword>
<gene>
    <name evidence="3" type="ORF">C476_04830</name>
</gene>
<dbReference type="Pfam" id="PF01970">
    <property type="entry name" value="TctA"/>
    <property type="match status" value="1"/>
</dbReference>
<evidence type="ECO:0000256" key="1">
    <source>
        <dbReference type="SAM" id="Phobius"/>
    </source>
</evidence>
<protein>
    <recommendedName>
        <fullName evidence="2">DUF112 domain-containing protein</fullName>
    </recommendedName>
</protein>
<accession>M0CLA0</accession>
<dbReference type="RefSeq" id="WP_008010411.1">
    <property type="nucleotide sequence ID" value="NZ_AOIT01000021.1"/>
</dbReference>
<dbReference type="PANTHER" id="PTHR42204">
    <property type="entry name" value="INTEGRAL MEMBRANE PROTEIN"/>
    <property type="match status" value="1"/>
</dbReference>
<comment type="caution">
    <text evidence="3">The sequence shown here is derived from an EMBL/GenBank/DDBJ whole genome shotgun (WGS) entry which is preliminary data.</text>
</comment>
<dbReference type="STRING" id="1230457.C476_04830"/>
<feature type="transmembrane region" description="Helical" evidence="1">
    <location>
        <begin position="108"/>
        <end position="130"/>
    </location>
</feature>
<sequence>MAAPVEVVAEPALTLQLLAWILAGSLCGTCSGLVPGLHANNFALLLAGIAPSVPGPPLFIGCAMLAAGVVHTFLNAVPAMALGVPDAEMAVTALPGHRLVLEGRGYEAIRLSALGSLLAVLAAVPLAVPVTRVITAVYPTIQAQLSLVLAMIVTALVASEPTWRRRLGGLLSFGLATGLGALTLDLSPAAPLEAGGTLAPLFAGLFGAPVLIDAVRGSGLPSQDGSGITMSRRLVGLTALAGTLAGAAVGYLPGITAAIAAVAVLVVVPDGATDRGYIVATSGVDTANTIFALFALVAIGQPRTGVLVAVDSLGVPLELPILLAAVVLAGLAGFALVLVVGDAYLEFVGRLPYWQLSVAVLALLLVLSYLFTGVVGIAIFLAAATVGMVPVRLGARRVHLMGVLIGPLLLGL</sequence>
<dbReference type="eggNOG" id="arCOG04469">
    <property type="taxonomic scope" value="Archaea"/>
</dbReference>
<keyword evidence="1" id="KW-0812">Transmembrane</keyword>
<dbReference type="Proteomes" id="UP000011615">
    <property type="component" value="Unassembled WGS sequence"/>
</dbReference>
<name>M0CLA0_9EURY</name>
<keyword evidence="1" id="KW-0472">Membrane</keyword>
<keyword evidence="4" id="KW-1185">Reference proteome</keyword>
<feature type="transmembrane region" description="Helical" evidence="1">
    <location>
        <begin position="235"/>
        <end position="268"/>
    </location>
</feature>
<dbReference type="EMBL" id="AOIT01000021">
    <property type="protein sequence ID" value="ELZ24045.1"/>
    <property type="molecule type" value="Genomic_DNA"/>
</dbReference>
<dbReference type="OrthoDB" id="53365at2157"/>
<evidence type="ECO:0000259" key="2">
    <source>
        <dbReference type="Pfam" id="PF01970"/>
    </source>
</evidence>
<reference evidence="3 4" key="1">
    <citation type="journal article" date="2014" name="PLoS Genet.">
        <title>Phylogenetically driven sequencing of extremely halophilic archaea reveals strategies for static and dynamic osmo-response.</title>
        <authorList>
            <person name="Becker E.A."/>
            <person name="Seitzer P.M."/>
            <person name="Tritt A."/>
            <person name="Larsen D."/>
            <person name="Krusor M."/>
            <person name="Yao A.I."/>
            <person name="Wu D."/>
            <person name="Madern D."/>
            <person name="Eisen J.A."/>
            <person name="Darling A.E."/>
            <person name="Facciotti M.T."/>
        </authorList>
    </citation>
    <scope>NUCLEOTIDE SEQUENCE [LARGE SCALE GENOMIC DNA]</scope>
    <source>
        <strain evidence="3 4">JCM 13563</strain>
    </source>
</reference>
<dbReference type="InterPro" id="IPR002823">
    <property type="entry name" value="DUF112_TM"/>
</dbReference>
<feature type="transmembrane region" description="Helical" evidence="1">
    <location>
        <begin position="321"/>
        <end position="341"/>
    </location>
</feature>
<proteinExistence type="predicted"/>
<feature type="transmembrane region" description="Helical" evidence="1">
    <location>
        <begin position="12"/>
        <end position="38"/>
    </location>
</feature>
<dbReference type="PANTHER" id="PTHR42204:SF1">
    <property type="entry name" value="INTEGRAL MEMBRANE PROTEIN"/>
    <property type="match status" value="1"/>
</dbReference>
<dbReference type="AlphaFoldDB" id="M0CLA0"/>
<evidence type="ECO:0000313" key="3">
    <source>
        <dbReference type="EMBL" id="ELZ24045.1"/>
    </source>
</evidence>